<organism evidence="2 3">
    <name type="scientific">Rhizoctonia solani AG-3 Rhs1AP</name>
    <dbReference type="NCBI Taxonomy" id="1086054"/>
    <lineage>
        <taxon>Eukaryota</taxon>
        <taxon>Fungi</taxon>
        <taxon>Dikarya</taxon>
        <taxon>Basidiomycota</taxon>
        <taxon>Agaricomycotina</taxon>
        <taxon>Agaricomycetes</taxon>
        <taxon>Cantharellales</taxon>
        <taxon>Ceratobasidiaceae</taxon>
        <taxon>Rhizoctonia</taxon>
    </lineage>
</organism>
<name>X8JXV0_9AGAM</name>
<feature type="region of interest" description="Disordered" evidence="1">
    <location>
        <begin position="1"/>
        <end position="121"/>
    </location>
</feature>
<comment type="caution">
    <text evidence="2">The sequence shown here is derived from an EMBL/GenBank/DDBJ whole genome shotgun (WGS) entry which is preliminary data.</text>
</comment>
<reference evidence="3" key="1">
    <citation type="journal article" date="2014" name="Genome Announc.">
        <title>Draft genome sequence of the plant-pathogenic soil fungus Rhizoctonia solani anastomosis group 3 strain Rhs1AP.</title>
        <authorList>
            <person name="Cubeta M.A."/>
            <person name="Thomas E."/>
            <person name="Dean R.A."/>
            <person name="Jabaji S."/>
            <person name="Neate S.M."/>
            <person name="Tavantzis S."/>
            <person name="Toda T."/>
            <person name="Vilgalys R."/>
            <person name="Bharathan N."/>
            <person name="Fedorova-Abrams N."/>
            <person name="Pakala S.B."/>
            <person name="Pakala S.M."/>
            <person name="Zafar N."/>
            <person name="Joardar V."/>
            <person name="Losada L."/>
            <person name="Nierman W.C."/>
        </authorList>
    </citation>
    <scope>NUCLEOTIDE SEQUENCE [LARGE SCALE GENOMIC DNA]</scope>
    <source>
        <strain evidence="3">AG-3</strain>
    </source>
</reference>
<gene>
    <name evidence="2" type="ORF">RSOL_539470</name>
</gene>
<protein>
    <submittedName>
        <fullName evidence="2">Uncharacterized protein</fullName>
    </submittedName>
</protein>
<feature type="compositionally biased region" description="Acidic residues" evidence="1">
    <location>
        <begin position="82"/>
        <end position="91"/>
    </location>
</feature>
<dbReference type="AlphaFoldDB" id="X8JXV0"/>
<feature type="compositionally biased region" description="Low complexity" evidence="1">
    <location>
        <begin position="12"/>
        <end position="21"/>
    </location>
</feature>
<dbReference type="Proteomes" id="UP000030108">
    <property type="component" value="Unassembled WGS sequence"/>
</dbReference>
<feature type="compositionally biased region" description="Polar residues" evidence="1">
    <location>
        <begin position="94"/>
        <end position="121"/>
    </location>
</feature>
<sequence length="214" mass="21668">MAPSGEPHIRSRSASITSTASENHLTTPKPAKSGKNDPKTAHTAGGSTTASWSSSRASQAPSMGGSGRKGGAIGASEFGETSGDDEEEDENDRGNTTYTEANTGITGISSQAATSSTGFRSSSEILGSFSLQTPAEIRLSVPLLATAASIAPAPVARVMEQEQGDPSPGVEAKIRSSRRQGQSWVRGIGEGPSLSLGTQGEPAVINPTQAGVGT</sequence>
<proteinExistence type="predicted"/>
<evidence type="ECO:0000256" key="1">
    <source>
        <dbReference type="SAM" id="MobiDB-lite"/>
    </source>
</evidence>
<feature type="non-terminal residue" evidence="2">
    <location>
        <position position="214"/>
    </location>
</feature>
<evidence type="ECO:0000313" key="3">
    <source>
        <dbReference type="Proteomes" id="UP000030108"/>
    </source>
</evidence>
<accession>X8JXV0</accession>
<feature type="region of interest" description="Disordered" evidence="1">
    <location>
        <begin position="159"/>
        <end position="214"/>
    </location>
</feature>
<dbReference type="EMBL" id="JATN01000015">
    <property type="protein sequence ID" value="EUC67788.1"/>
    <property type="molecule type" value="Genomic_DNA"/>
</dbReference>
<feature type="compositionally biased region" description="Gly residues" evidence="1">
    <location>
        <begin position="64"/>
        <end position="73"/>
    </location>
</feature>
<feature type="compositionally biased region" description="Low complexity" evidence="1">
    <location>
        <begin position="41"/>
        <end position="63"/>
    </location>
</feature>
<evidence type="ECO:0000313" key="2">
    <source>
        <dbReference type="EMBL" id="EUC67788.1"/>
    </source>
</evidence>